<evidence type="ECO:0000313" key="1">
    <source>
        <dbReference type="EnsemblPlants" id="AUR62013382-RA:cds"/>
    </source>
</evidence>
<reference evidence="1" key="2">
    <citation type="submission" date="2021-03" db="UniProtKB">
        <authorList>
            <consortium name="EnsemblPlants"/>
        </authorList>
    </citation>
    <scope>IDENTIFICATION</scope>
</reference>
<dbReference type="InterPro" id="IPR053151">
    <property type="entry name" value="RNase_H-like"/>
</dbReference>
<evidence type="ECO:0000313" key="2">
    <source>
        <dbReference type="Proteomes" id="UP000596660"/>
    </source>
</evidence>
<dbReference type="PANTHER" id="PTHR47723:SF19">
    <property type="entry name" value="POLYNUCLEOTIDYL TRANSFERASE, RIBONUCLEASE H-LIKE SUPERFAMILY PROTEIN"/>
    <property type="match status" value="1"/>
</dbReference>
<keyword evidence="2" id="KW-1185">Reference proteome</keyword>
<name>A0A803LHD5_CHEQI</name>
<dbReference type="Proteomes" id="UP000596660">
    <property type="component" value="Unplaced"/>
</dbReference>
<dbReference type="InterPro" id="IPR044730">
    <property type="entry name" value="RNase_H-like_dom_plant"/>
</dbReference>
<accession>A0A803LHD5</accession>
<protein>
    <recommendedName>
        <fullName evidence="3">RNase H type-1 domain-containing protein</fullName>
    </recommendedName>
</protein>
<reference evidence="1" key="1">
    <citation type="journal article" date="2017" name="Nature">
        <title>The genome of Chenopodium quinoa.</title>
        <authorList>
            <person name="Jarvis D.E."/>
            <person name="Ho Y.S."/>
            <person name="Lightfoot D.J."/>
            <person name="Schmoeckel S.M."/>
            <person name="Li B."/>
            <person name="Borm T.J.A."/>
            <person name="Ohyanagi H."/>
            <person name="Mineta K."/>
            <person name="Michell C.T."/>
            <person name="Saber N."/>
            <person name="Kharbatia N.M."/>
            <person name="Rupper R.R."/>
            <person name="Sharp A.R."/>
            <person name="Dally N."/>
            <person name="Boughton B.A."/>
            <person name="Woo Y.H."/>
            <person name="Gao G."/>
            <person name="Schijlen E.G.W.M."/>
            <person name="Guo X."/>
            <person name="Momin A.A."/>
            <person name="Negrao S."/>
            <person name="Al-Babili S."/>
            <person name="Gehring C."/>
            <person name="Roessner U."/>
            <person name="Jung C."/>
            <person name="Murphy K."/>
            <person name="Arold S.T."/>
            <person name="Gojobori T."/>
            <person name="van der Linden C.G."/>
            <person name="van Loo E.N."/>
            <person name="Jellen E.N."/>
            <person name="Maughan P.J."/>
            <person name="Tester M."/>
        </authorList>
    </citation>
    <scope>NUCLEOTIDE SEQUENCE [LARGE SCALE GENOMIC DNA]</scope>
    <source>
        <strain evidence="1">cv. PI 614886</strain>
    </source>
</reference>
<proteinExistence type="predicted"/>
<sequence length="94" mass="10425">MWKAHNSELQLLNPGIHGRKQKHEIFIRWTAPPYLWIALNTDGAAKRSPGMTGGGGILRDAAGIFIMAFTAHFGRCNAYKTELLALELSLQNGY</sequence>
<dbReference type="PANTHER" id="PTHR47723">
    <property type="entry name" value="OS05G0353850 PROTEIN"/>
    <property type="match status" value="1"/>
</dbReference>
<dbReference type="CDD" id="cd06222">
    <property type="entry name" value="RNase_H_like"/>
    <property type="match status" value="1"/>
</dbReference>
<dbReference type="EnsemblPlants" id="AUR62013382-RA">
    <property type="protein sequence ID" value="AUR62013382-RA:cds"/>
    <property type="gene ID" value="AUR62013382"/>
</dbReference>
<dbReference type="InterPro" id="IPR012337">
    <property type="entry name" value="RNaseH-like_sf"/>
</dbReference>
<dbReference type="Gramene" id="AUR62013382-RA">
    <property type="protein sequence ID" value="AUR62013382-RA:cds"/>
    <property type="gene ID" value="AUR62013382"/>
</dbReference>
<dbReference type="AlphaFoldDB" id="A0A803LHD5"/>
<evidence type="ECO:0008006" key="3">
    <source>
        <dbReference type="Google" id="ProtNLM"/>
    </source>
</evidence>
<organism evidence="1 2">
    <name type="scientific">Chenopodium quinoa</name>
    <name type="common">Quinoa</name>
    <dbReference type="NCBI Taxonomy" id="63459"/>
    <lineage>
        <taxon>Eukaryota</taxon>
        <taxon>Viridiplantae</taxon>
        <taxon>Streptophyta</taxon>
        <taxon>Embryophyta</taxon>
        <taxon>Tracheophyta</taxon>
        <taxon>Spermatophyta</taxon>
        <taxon>Magnoliopsida</taxon>
        <taxon>eudicotyledons</taxon>
        <taxon>Gunneridae</taxon>
        <taxon>Pentapetalae</taxon>
        <taxon>Caryophyllales</taxon>
        <taxon>Chenopodiaceae</taxon>
        <taxon>Chenopodioideae</taxon>
        <taxon>Atripliceae</taxon>
        <taxon>Chenopodium</taxon>
    </lineage>
</organism>
<dbReference type="SUPFAM" id="SSF53098">
    <property type="entry name" value="Ribonuclease H-like"/>
    <property type="match status" value="1"/>
</dbReference>